<accession>A0A255ZLH2</accession>
<proteinExistence type="predicted"/>
<evidence type="ECO:0000259" key="1">
    <source>
        <dbReference type="Pfam" id="PF13304"/>
    </source>
</evidence>
<evidence type="ECO:0000313" key="3">
    <source>
        <dbReference type="Proteomes" id="UP000216035"/>
    </source>
</evidence>
<dbReference type="Pfam" id="PF13304">
    <property type="entry name" value="AAA_21"/>
    <property type="match status" value="1"/>
</dbReference>
<dbReference type="AlphaFoldDB" id="A0A255ZLH2"/>
<dbReference type="InterPro" id="IPR003959">
    <property type="entry name" value="ATPase_AAA_core"/>
</dbReference>
<organism evidence="2 3">
    <name type="scientific">Flavobacterium aurantiibacter</name>
    <dbReference type="NCBI Taxonomy" id="2023067"/>
    <lineage>
        <taxon>Bacteria</taxon>
        <taxon>Pseudomonadati</taxon>
        <taxon>Bacteroidota</taxon>
        <taxon>Flavobacteriia</taxon>
        <taxon>Flavobacteriales</taxon>
        <taxon>Flavobacteriaceae</taxon>
        <taxon>Flavobacterium</taxon>
    </lineage>
</organism>
<gene>
    <name evidence="2" type="ORF">CHX27_12220</name>
</gene>
<comment type="caution">
    <text evidence="2">The sequence shown here is derived from an EMBL/GenBank/DDBJ whole genome shotgun (WGS) entry which is preliminary data.</text>
</comment>
<dbReference type="EMBL" id="NOXX01000215">
    <property type="protein sequence ID" value="OYQ42262.1"/>
    <property type="molecule type" value="Genomic_DNA"/>
</dbReference>
<dbReference type="OrthoDB" id="9792800at2"/>
<name>A0A255ZLH2_9FLAO</name>
<dbReference type="Gene3D" id="3.40.50.300">
    <property type="entry name" value="P-loop containing nucleotide triphosphate hydrolases"/>
    <property type="match status" value="1"/>
</dbReference>
<evidence type="ECO:0000313" key="2">
    <source>
        <dbReference type="EMBL" id="OYQ42262.1"/>
    </source>
</evidence>
<dbReference type="GO" id="GO:0005524">
    <property type="term" value="F:ATP binding"/>
    <property type="evidence" value="ECO:0007669"/>
    <property type="project" value="InterPro"/>
</dbReference>
<reference evidence="2 3" key="1">
    <citation type="submission" date="2017-07" db="EMBL/GenBank/DDBJ databases">
        <title>Flavobacterium cyanobacteriorum sp. nov., isolated from cyanobacterial aggregates in a eutrophic lake.</title>
        <authorList>
            <person name="Cai H."/>
        </authorList>
    </citation>
    <scope>NUCLEOTIDE SEQUENCE [LARGE SCALE GENOMIC DNA]</scope>
    <source>
        <strain evidence="2 3">TH167</strain>
    </source>
</reference>
<keyword evidence="3" id="KW-1185">Reference proteome</keyword>
<dbReference type="SUPFAM" id="SSF52540">
    <property type="entry name" value="P-loop containing nucleoside triphosphate hydrolases"/>
    <property type="match status" value="1"/>
</dbReference>
<feature type="domain" description="ATPase AAA-type core" evidence="1">
    <location>
        <begin position="33"/>
        <end position="292"/>
    </location>
</feature>
<protein>
    <recommendedName>
        <fullName evidence="1">ATPase AAA-type core domain-containing protein</fullName>
    </recommendedName>
</protein>
<sequence>MTRIYKTLKHINNINISNFKSIRQASIEDCNVINVFIGKPNAGKSNLLEALGLYGMFSLDRNDVHLADFVRQNNYQELFFEGDTGREAIVELDSSSIKSTFSYGELFLHYKTLDSGDPIRSIIFDSYNEENDRNSEVKIKKDFTTRNRVKKYNFSGYVSSNKVSNKDSLEFPSGKNIGRIIASVPELRAQVNLLFKQNDLKFLIEKSTNDLKIFKEYNDGTVFTLSYNMIADTLQRLIFYKAAIISNDESVLLFEEPEAHCFEPYIQEFTNAVKYDKNKNQFFIVTHSDFIIQEFLRDDDSKAKTNIYLVNNVQGETQVKLMKRENNEDVYELGMNAFFNFDQLWENN</sequence>
<dbReference type="PANTHER" id="PTHR43581:SF4">
    <property type="entry name" value="ATP_GTP PHOSPHATASE"/>
    <property type="match status" value="1"/>
</dbReference>
<dbReference type="InterPro" id="IPR051396">
    <property type="entry name" value="Bact_Antivir_Def_Nuclease"/>
</dbReference>
<dbReference type="InterPro" id="IPR027417">
    <property type="entry name" value="P-loop_NTPase"/>
</dbReference>
<dbReference type="PANTHER" id="PTHR43581">
    <property type="entry name" value="ATP/GTP PHOSPHATASE"/>
    <property type="match status" value="1"/>
</dbReference>
<dbReference type="GO" id="GO:0016887">
    <property type="term" value="F:ATP hydrolysis activity"/>
    <property type="evidence" value="ECO:0007669"/>
    <property type="project" value="InterPro"/>
</dbReference>
<dbReference type="Proteomes" id="UP000216035">
    <property type="component" value="Unassembled WGS sequence"/>
</dbReference>